<sequence length="79" mass="8720">MIWPAAVASQRRLTPILQKKGTDETDETDAEPRLFNPKSKIQNPKLIVTAWFMAGLWKNGSFGLGHQQANNAAASSVLR</sequence>
<accession>A0ABW6IAU4</accession>
<evidence type="ECO:0000313" key="2">
    <source>
        <dbReference type="EMBL" id="MFE4104997.1"/>
    </source>
</evidence>
<dbReference type="Proteomes" id="UP001600165">
    <property type="component" value="Unassembled WGS sequence"/>
</dbReference>
<evidence type="ECO:0000313" key="3">
    <source>
        <dbReference type="Proteomes" id="UP001600165"/>
    </source>
</evidence>
<dbReference type="EMBL" id="JBHZOL010000010">
    <property type="protein sequence ID" value="MFE4104997.1"/>
    <property type="molecule type" value="Genomic_DNA"/>
</dbReference>
<reference evidence="2 3" key="1">
    <citation type="submission" date="2024-10" db="EMBL/GenBank/DDBJ databases">
        <authorList>
            <person name="Ratan Roy A."/>
            <person name="Morales Sandoval P.H."/>
            <person name="De Los Santos Villalobos S."/>
            <person name="Chakraborty S."/>
            <person name="Mukherjee J."/>
        </authorList>
    </citation>
    <scope>NUCLEOTIDE SEQUENCE [LARGE SCALE GENOMIC DNA]</scope>
    <source>
        <strain evidence="2 3">S1</strain>
    </source>
</reference>
<proteinExistence type="predicted"/>
<feature type="region of interest" description="Disordered" evidence="1">
    <location>
        <begin position="14"/>
        <end position="37"/>
    </location>
</feature>
<name>A0ABW6IAU4_9CYAN</name>
<organism evidence="2 3">
    <name type="scientific">Almyronema epifaneia S1</name>
    <dbReference type="NCBI Taxonomy" id="2991925"/>
    <lineage>
        <taxon>Bacteria</taxon>
        <taxon>Bacillati</taxon>
        <taxon>Cyanobacteriota</taxon>
        <taxon>Cyanophyceae</taxon>
        <taxon>Nodosilineales</taxon>
        <taxon>Nodosilineaceae</taxon>
        <taxon>Almyronema</taxon>
        <taxon>Almyronema epifaneia</taxon>
    </lineage>
</organism>
<keyword evidence="3" id="KW-1185">Reference proteome</keyword>
<gene>
    <name evidence="2" type="ORF">ACFVKH_01820</name>
</gene>
<comment type="caution">
    <text evidence="2">The sequence shown here is derived from an EMBL/GenBank/DDBJ whole genome shotgun (WGS) entry which is preliminary data.</text>
</comment>
<protein>
    <submittedName>
        <fullName evidence="2">Uncharacterized protein</fullName>
    </submittedName>
</protein>
<evidence type="ECO:0000256" key="1">
    <source>
        <dbReference type="SAM" id="MobiDB-lite"/>
    </source>
</evidence>